<dbReference type="GO" id="GO:0000028">
    <property type="term" value="P:ribosomal small subunit assembly"/>
    <property type="evidence" value="ECO:0007669"/>
    <property type="project" value="TreeGrafter"/>
</dbReference>
<sequence>MATLCVSACVRCMRSGALSVLVRRVCRYAPGAVQCPRRKSAPAFNHIPAVFLSGKSALSKVINSGTRRQWEEDNFAQPHAPPVSTSKVEQDNLLIRRPDQPKNSKRLKIAVIGAPNAGKSTLSNHLLGRKVFPVSKKVHTTRSSAQGIITEDDTQLIILDTPGLTNVQKEKRHHLEKSLLMDPWSSVEEADLVMVMVDVSDHWTRNQLAPEVLKCLALHPQIPAILVLNKVDLLKNKALLLDITTELTEGIVNGKKVKVTQILKTSPASRKEAQRLGTTKDVIVNSECLQENHCKAKTAPLTEPCSNKTQEQACDYQGLKKDTQCSSMLRGLKEKRGWPQFQEVFMLSAVSGEEADTLKSYLISHAKPGPWQFHSEVLTDQSPLEICQNIIREKLLEYLPQEVPYNVIQTTEMWDIGENGELIILQLLFVKKGSHAKMLIGQGGQMINRIAREAGEDLMNVFLCDVKLKLSVKVK</sequence>
<reference evidence="19" key="1">
    <citation type="submission" date="2021-06" db="EMBL/GenBank/DDBJ databases">
        <authorList>
            <consortium name="Wellcome Sanger Institute Data Sharing"/>
        </authorList>
    </citation>
    <scope>NUCLEOTIDE SEQUENCE [LARGE SCALE GENOMIC DNA]</scope>
</reference>
<evidence type="ECO:0000259" key="18">
    <source>
        <dbReference type="PROSITE" id="PS51713"/>
    </source>
</evidence>
<keyword evidence="10" id="KW-0809">Transit peptide</keyword>
<dbReference type="FunFam" id="3.40.50.300:FF:002220">
    <property type="entry name" value="GTPase Era, mitochondrial"/>
    <property type="match status" value="1"/>
</dbReference>
<dbReference type="Gene3D" id="3.30.300.20">
    <property type="match status" value="1"/>
</dbReference>
<protein>
    <recommendedName>
        <fullName evidence="4">GTPase Era, mitochondrial</fullName>
    </recommendedName>
    <alternativeName>
        <fullName evidence="15">ERA-like protein 1</fullName>
    </alternativeName>
</protein>
<keyword evidence="13" id="KW-0472">Membrane</keyword>
<dbReference type="InterPro" id="IPR027417">
    <property type="entry name" value="P-loop_NTPase"/>
</dbReference>
<evidence type="ECO:0000256" key="13">
    <source>
        <dbReference type="ARBA" id="ARBA00023136"/>
    </source>
</evidence>
<gene>
    <name evidence="19" type="primary">eral1</name>
</gene>
<comment type="function">
    <text evidence="14">Probable GTPase that plays a role in the mitochondrial ribosomal small subunit assembly. Specifically binds the 12S mitochondrial rRNA (12S mt-rRNA) to a 33 nucleotide section delineating the 3' terminal stem-loop region. May act as a chaperone that protects the 12S mt-rRNA on the 28S mitoribosomal subunit during ribosomal small subunit assembly.</text>
</comment>
<feature type="region of interest" description="G3" evidence="16">
    <location>
        <begin position="160"/>
        <end position="163"/>
    </location>
</feature>
<dbReference type="HAMAP" id="MF_00367">
    <property type="entry name" value="GTPase_Era"/>
    <property type="match status" value="1"/>
</dbReference>
<evidence type="ECO:0000256" key="1">
    <source>
        <dbReference type="ARBA" id="ARBA00004305"/>
    </source>
</evidence>
<keyword evidence="7 16" id="KW-0547">Nucleotide-binding</keyword>
<dbReference type="Proteomes" id="UP000694620">
    <property type="component" value="Chromosome 8"/>
</dbReference>
<evidence type="ECO:0000256" key="6">
    <source>
        <dbReference type="ARBA" id="ARBA00022730"/>
    </source>
</evidence>
<dbReference type="GO" id="GO:0005759">
    <property type="term" value="C:mitochondrial matrix"/>
    <property type="evidence" value="ECO:0007669"/>
    <property type="project" value="UniProtKB-SubCell"/>
</dbReference>
<evidence type="ECO:0000256" key="17">
    <source>
        <dbReference type="SAM" id="MobiDB-lite"/>
    </source>
</evidence>
<evidence type="ECO:0000256" key="15">
    <source>
        <dbReference type="ARBA" id="ARBA00030975"/>
    </source>
</evidence>
<comment type="similarity">
    <text evidence="3 16">Belongs to the TRAFAC class TrmE-Era-EngA-EngB-Septin-like GTPase superfamily. Era GTPase family.</text>
</comment>
<proteinExistence type="inferred from homology"/>
<keyword evidence="12 16" id="KW-0342">GTP-binding</keyword>
<evidence type="ECO:0000256" key="9">
    <source>
        <dbReference type="ARBA" id="ARBA00022884"/>
    </source>
</evidence>
<dbReference type="PANTHER" id="PTHR42698">
    <property type="entry name" value="GTPASE ERA"/>
    <property type="match status" value="1"/>
</dbReference>
<dbReference type="CDD" id="cd22534">
    <property type="entry name" value="KH-II_Era"/>
    <property type="match status" value="1"/>
</dbReference>
<evidence type="ECO:0000256" key="12">
    <source>
        <dbReference type="ARBA" id="ARBA00023134"/>
    </source>
</evidence>
<dbReference type="GO" id="GO:0005525">
    <property type="term" value="F:GTP binding"/>
    <property type="evidence" value="ECO:0007669"/>
    <property type="project" value="UniProtKB-UniRule"/>
</dbReference>
<evidence type="ECO:0000256" key="2">
    <source>
        <dbReference type="ARBA" id="ARBA00004637"/>
    </source>
</evidence>
<keyword evidence="11" id="KW-0496">Mitochondrion</keyword>
<dbReference type="InterPro" id="IPR005662">
    <property type="entry name" value="GTPase_Era-like"/>
</dbReference>
<keyword evidence="5" id="KW-0690">Ribosome biogenesis</keyword>
<dbReference type="InterPro" id="IPR015946">
    <property type="entry name" value="KH_dom-like_a/b"/>
</dbReference>
<dbReference type="SUPFAM" id="SSF54814">
    <property type="entry name" value="Prokaryotic type KH domain (KH-domain type II)"/>
    <property type="match status" value="1"/>
</dbReference>
<keyword evidence="9" id="KW-0694">RNA-binding</keyword>
<evidence type="ECO:0000256" key="3">
    <source>
        <dbReference type="ARBA" id="ARBA00007921"/>
    </source>
</evidence>
<feature type="region of interest" description="Disordered" evidence="17">
    <location>
        <begin position="73"/>
        <end position="99"/>
    </location>
</feature>
<evidence type="ECO:0000256" key="4">
    <source>
        <dbReference type="ARBA" id="ARBA00019149"/>
    </source>
</evidence>
<evidence type="ECO:0000256" key="8">
    <source>
        <dbReference type="ARBA" id="ARBA00022792"/>
    </source>
</evidence>
<evidence type="ECO:0000256" key="5">
    <source>
        <dbReference type="ARBA" id="ARBA00022517"/>
    </source>
</evidence>
<dbReference type="GO" id="GO:0043024">
    <property type="term" value="F:ribosomal small subunit binding"/>
    <property type="evidence" value="ECO:0007669"/>
    <property type="project" value="TreeGrafter"/>
</dbReference>
<feature type="region of interest" description="G5" evidence="16">
    <location>
        <begin position="347"/>
        <end position="349"/>
    </location>
</feature>
<keyword evidence="6" id="KW-0699">rRNA-binding</keyword>
<dbReference type="InterPro" id="IPR030388">
    <property type="entry name" value="G_ERA_dom"/>
</dbReference>
<dbReference type="Pfam" id="PF07650">
    <property type="entry name" value="KH_2"/>
    <property type="match status" value="1"/>
</dbReference>
<dbReference type="GO" id="GO:0005743">
    <property type="term" value="C:mitochondrial inner membrane"/>
    <property type="evidence" value="ECO:0007669"/>
    <property type="project" value="UniProtKB-SubCell"/>
</dbReference>
<evidence type="ECO:0000313" key="19">
    <source>
        <dbReference type="Ensembl" id="ENSECRP00000020407.1"/>
    </source>
</evidence>
<keyword evidence="20" id="KW-1185">Reference proteome</keyword>
<evidence type="ECO:0000256" key="16">
    <source>
        <dbReference type="PROSITE-ProRule" id="PRU01050"/>
    </source>
</evidence>
<feature type="domain" description="Era-type G" evidence="18">
    <location>
        <begin position="105"/>
        <end position="369"/>
    </location>
</feature>
<dbReference type="InterPro" id="IPR005225">
    <property type="entry name" value="Small_GTP-bd"/>
</dbReference>
<dbReference type="CDD" id="cd04163">
    <property type="entry name" value="Era"/>
    <property type="match status" value="1"/>
</dbReference>
<dbReference type="SUPFAM" id="SSF52540">
    <property type="entry name" value="P-loop containing nucleoside triphosphate hydrolases"/>
    <property type="match status" value="1"/>
</dbReference>
<dbReference type="GeneTree" id="ENSGT00390000013800"/>
<dbReference type="InterPro" id="IPR004044">
    <property type="entry name" value="KH_dom_type_2"/>
</dbReference>
<dbReference type="AlphaFoldDB" id="A0A8C4SQ79"/>
<evidence type="ECO:0000313" key="20">
    <source>
        <dbReference type="Proteomes" id="UP000694620"/>
    </source>
</evidence>
<dbReference type="NCBIfam" id="TIGR00231">
    <property type="entry name" value="small_GTP"/>
    <property type="match status" value="1"/>
</dbReference>
<reference evidence="19" key="2">
    <citation type="submission" date="2025-08" db="UniProtKB">
        <authorList>
            <consortium name="Ensembl"/>
        </authorList>
    </citation>
    <scope>IDENTIFICATION</scope>
</reference>
<dbReference type="PROSITE" id="PS51713">
    <property type="entry name" value="G_ERA"/>
    <property type="match status" value="1"/>
</dbReference>
<evidence type="ECO:0000256" key="14">
    <source>
        <dbReference type="ARBA" id="ARBA00025227"/>
    </source>
</evidence>
<dbReference type="Pfam" id="PF01926">
    <property type="entry name" value="MMR_HSR1"/>
    <property type="match status" value="1"/>
</dbReference>
<accession>A0A8C4SQ79</accession>
<keyword evidence="8" id="KW-0999">Mitochondrion inner membrane</keyword>
<dbReference type="InterPro" id="IPR009019">
    <property type="entry name" value="KH_sf_prok-type"/>
</dbReference>
<organism evidence="19 20">
    <name type="scientific">Erpetoichthys calabaricus</name>
    <name type="common">Rope fish</name>
    <name type="synonym">Calamoichthys calabaricus</name>
    <dbReference type="NCBI Taxonomy" id="27687"/>
    <lineage>
        <taxon>Eukaryota</taxon>
        <taxon>Metazoa</taxon>
        <taxon>Chordata</taxon>
        <taxon>Craniata</taxon>
        <taxon>Vertebrata</taxon>
        <taxon>Euteleostomi</taxon>
        <taxon>Actinopterygii</taxon>
        <taxon>Polypteriformes</taxon>
        <taxon>Polypteridae</taxon>
        <taxon>Erpetoichthys</taxon>
    </lineage>
</organism>
<feature type="region of interest" description="G4" evidence="16">
    <location>
        <begin position="229"/>
        <end position="232"/>
    </location>
</feature>
<dbReference type="Gene3D" id="3.40.50.300">
    <property type="entry name" value="P-loop containing nucleotide triphosphate hydrolases"/>
    <property type="match status" value="1"/>
</dbReference>
<reference evidence="19" key="3">
    <citation type="submission" date="2025-09" db="UniProtKB">
        <authorList>
            <consortium name="Ensembl"/>
        </authorList>
    </citation>
    <scope>IDENTIFICATION</scope>
</reference>
<dbReference type="InterPro" id="IPR006073">
    <property type="entry name" value="GTP-bd"/>
</dbReference>
<dbReference type="Ensembl" id="ENSECRT00000020848.1">
    <property type="protein sequence ID" value="ENSECRP00000020407.1"/>
    <property type="gene ID" value="ENSECRG00000013709.1"/>
</dbReference>
<evidence type="ECO:0000256" key="11">
    <source>
        <dbReference type="ARBA" id="ARBA00023128"/>
    </source>
</evidence>
<feature type="region of interest" description="G1" evidence="16">
    <location>
        <begin position="113"/>
        <end position="120"/>
    </location>
</feature>
<evidence type="ECO:0000256" key="10">
    <source>
        <dbReference type="ARBA" id="ARBA00022946"/>
    </source>
</evidence>
<comment type="subcellular location">
    <subcellularLocation>
        <location evidence="2">Mitochondrion inner membrane</location>
        <topology evidence="2">Peripheral membrane protein</topology>
    </subcellularLocation>
    <subcellularLocation>
        <location evidence="1">Mitochondrion matrix</location>
    </subcellularLocation>
</comment>
<name>A0A8C4SQ79_ERPCA</name>
<dbReference type="PANTHER" id="PTHR42698:SF1">
    <property type="entry name" value="GTPASE ERA, MITOCHONDRIAL"/>
    <property type="match status" value="1"/>
</dbReference>
<feature type="compositionally biased region" description="Basic and acidic residues" evidence="17">
    <location>
        <begin position="88"/>
        <end position="99"/>
    </location>
</feature>
<dbReference type="GO" id="GO:0019843">
    <property type="term" value="F:rRNA binding"/>
    <property type="evidence" value="ECO:0007669"/>
    <property type="project" value="UniProtKB-KW"/>
</dbReference>
<feature type="region of interest" description="G2" evidence="16">
    <location>
        <begin position="139"/>
        <end position="143"/>
    </location>
</feature>
<evidence type="ECO:0000256" key="7">
    <source>
        <dbReference type="ARBA" id="ARBA00022741"/>
    </source>
</evidence>
<dbReference type="FunFam" id="3.30.300.20:FF:000016">
    <property type="entry name" value="GTPase Era, mitochondrial isoform 1"/>
    <property type="match status" value="1"/>
</dbReference>